<feature type="transmembrane region" description="Helical" evidence="1">
    <location>
        <begin position="78"/>
        <end position="95"/>
    </location>
</feature>
<dbReference type="Proteomes" id="UP000887023">
    <property type="component" value="Chromosome"/>
</dbReference>
<keyword evidence="1" id="KW-0472">Membrane</keyword>
<dbReference type="EMBL" id="CP079105">
    <property type="protein sequence ID" value="QXQ14174.1"/>
    <property type="molecule type" value="Genomic_DNA"/>
</dbReference>
<proteinExistence type="predicted"/>
<feature type="transmembrane region" description="Helical" evidence="1">
    <location>
        <begin position="48"/>
        <end position="66"/>
    </location>
</feature>
<name>A0ABX8S8L7_9ACTN</name>
<evidence type="ECO:0000256" key="1">
    <source>
        <dbReference type="SAM" id="Phobius"/>
    </source>
</evidence>
<sequence>MTIVARYPRKPPSRWTDWTMLTLAIVSVALVLWVSLVEVSDRTYRTVLWIDLAICAIFALEFLWRWRQEAWRWTFPLFNWYELVGMVPMIVFPGPEFRTLRLLRIVVVLARLGRAADRAFGERITAMLLRRFVGTVVEVIKRPITIAILDEVGDVLQGGHYTKNIAAALQENHREMDEMILDKIREDPTAGRLRYLPFHDDIIRLVADTVFRILQRVLADPRTDELVADLLRENVDQIRLAVRGRYEDERPDGLGKKDI</sequence>
<dbReference type="RefSeq" id="WP_217995930.1">
    <property type="nucleotide sequence ID" value="NZ_CBCRUZ010000020.1"/>
</dbReference>
<evidence type="ECO:0000313" key="3">
    <source>
        <dbReference type="Proteomes" id="UP000887023"/>
    </source>
</evidence>
<feature type="transmembrane region" description="Helical" evidence="1">
    <location>
        <begin position="18"/>
        <end position="36"/>
    </location>
</feature>
<reference evidence="2" key="1">
    <citation type="submission" date="2021-07" db="EMBL/GenBank/DDBJ databases">
        <title>Candidatus Kaistella beijingensis sp. nov. isolated from a municipal wastewater treatment plant is involved in sludge foaming.</title>
        <authorList>
            <person name="Song Y."/>
            <person name="Liu S.-J."/>
        </authorList>
    </citation>
    <scope>NUCLEOTIDE SEQUENCE</scope>
    <source>
        <strain evidence="2">DSM 43998</strain>
    </source>
</reference>
<gene>
    <name evidence="2" type="ORF">KV203_01640</name>
</gene>
<keyword evidence="1" id="KW-0812">Transmembrane</keyword>
<keyword evidence="3" id="KW-1185">Reference proteome</keyword>
<organism evidence="2 3">
    <name type="scientific">Skermania pinensis</name>
    <dbReference type="NCBI Taxonomy" id="39122"/>
    <lineage>
        <taxon>Bacteria</taxon>
        <taxon>Bacillati</taxon>
        <taxon>Actinomycetota</taxon>
        <taxon>Actinomycetes</taxon>
        <taxon>Mycobacteriales</taxon>
        <taxon>Gordoniaceae</taxon>
        <taxon>Skermania</taxon>
    </lineage>
</organism>
<keyword evidence="1" id="KW-1133">Transmembrane helix</keyword>
<accession>A0ABX8S8L7</accession>
<protein>
    <submittedName>
        <fullName evidence="2">Ion transporter</fullName>
    </submittedName>
</protein>
<evidence type="ECO:0000313" key="2">
    <source>
        <dbReference type="EMBL" id="QXQ14174.1"/>
    </source>
</evidence>